<dbReference type="Gene3D" id="3.40.140.10">
    <property type="entry name" value="Cytidine Deaminase, domain 2"/>
    <property type="match status" value="1"/>
</dbReference>
<keyword evidence="10 12" id="KW-0560">Oxidoreductase</keyword>
<keyword evidence="7 12" id="KW-0479">Metal-binding</keyword>
<feature type="binding site" evidence="14">
    <location>
        <position position="208"/>
    </location>
    <ligand>
        <name>substrate</name>
    </ligand>
</feature>
<comment type="caution">
    <text evidence="17">The sequence shown here is derived from an EMBL/GenBank/DDBJ whole genome shotgun (WGS) entry which is preliminary data.</text>
</comment>
<feature type="binding site" evidence="15">
    <location>
        <position position="76"/>
    </location>
    <ligand>
        <name>Zn(2+)</name>
        <dbReference type="ChEBI" id="CHEBI:29105"/>
        <note>catalytic</note>
    </ligand>
</feature>
<dbReference type="CDD" id="cd01284">
    <property type="entry name" value="Riboflavin_deaminase-reductase"/>
    <property type="match status" value="1"/>
</dbReference>
<dbReference type="InterPro" id="IPR050765">
    <property type="entry name" value="Riboflavin_Biosynth_HTPR"/>
</dbReference>
<evidence type="ECO:0000256" key="5">
    <source>
        <dbReference type="ARBA" id="ARBA00007417"/>
    </source>
</evidence>
<dbReference type="InterPro" id="IPR016192">
    <property type="entry name" value="APOBEC/CMP_deaminase_Zn-bd"/>
</dbReference>
<gene>
    <name evidence="17" type="ORF">sL5_06240</name>
</gene>
<evidence type="ECO:0000256" key="13">
    <source>
        <dbReference type="PIRSR" id="PIRSR006769-1"/>
    </source>
</evidence>
<protein>
    <recommendedName>
        <fullName evidence="12">Riboflavin biosynthesis protein RibD</fullName>
    </recommendedName>
    <domain>
        <recommendedName>
            <fullName evidence="12">Diaminohydroxyphosphoribosylaminopyrimidine deaminase</fullName>
            <shortName evidence="12">DRAP deaminase</shortName>
            <ecNumber evidence="12">3.5.4.26</ecNumber>
        </recommendedName>
        <alternativeName>
            <fullName evidence="12">Riboflavin-specific deaminase</fullName>
        </alternativeName>
    </domain>
    <domain>
        <recommendedName>
            <fullName evidence="12">5-amino-6-(5-phosphoribosylamino)uracil reductase</fullName>
            <ecNumber evidence="12">1.1.1.193</ecNumber>
        </recommendedName>
        <alternativeName>
            <fullName evidence="12">HTP reductase</fullName>
        </alternativeName>
    </domain>
</protein>
<dbReference type="UniPathway" id="UPA00275">
    <property type="reaction ID" value="UER00401"/>
</dbReference>
<evidence type="ECO:0000259" key="16">
    <source>
        <dbReference type="PROSITE" id="PS51747"/>
    </source>
</evidence>
<dbReference type="Pfam" id="PF01872">
    <property type="entry name" value="RibD_C"/>
    <property type="match status" value="1"/>
</dbReference>
<proteinExistence type="inferred from homology"/>
<dbReference type="EC" id="1.1.1.193" evidence="12"/>
<dbReference type="GO" id="GO:0009231">
    <property type="term" value="P:riboflavin biosynthetic process"/>
    <property type="evidence" value="ECO:0007669"/>
    <property type="project" value="UniProtKB-UniPathway"/>
</dbReference>
<dbReference type="NCBIfam" id="TIGR00326">
    <property type="entry name" value="eubact_ribD"/>
    <property type="match status" value="1"/>
</dbReference>
<feature type="binding site" evidence="14">
    <location>
        <position position="169"/>
    </location>
    <ligand>
        <name>NADP(+)</name>
        <dbReference type="ChEBI" id="CHEBI:58349"/>
    </ligand>
</feature>
<evidence type="ECO:0000256" key="7">
    <source>
        <dbReference type="ARBA" id="ARBA00022723"/>
    </source>
</evidence>
<evidence type="ECO:0000256" key="8">
    <source>
        <dbReference type="ARBA" id="ARBA00022833"/>
    </source>
</evidence>
<dbReference type="InterPro" id="IPR024072">
    <property type="entry name" value="DHFR-like_dom_sf"/>
</dbReference>
<keyword evidence="18" id="KW-1185">Reference proteome</keyword>
<evidence type="ECO:0000256" key="1">
    <source>
        <dbReference type="ARBA" id="ARBA00002151"/>
    </source>
</evidence>
<dbReference type="InterPro" id="IPR004794">
    <property type="entry name" value="Eubact_RibD"/>
</dbReference>
<dbReference type="GO" id="GO:0008703">
    <property type="term" value="F:5-amino-6-(5-phosphoribosylamino)uracil reductase activity"/>
    <property type="evidence" value="ECO:0007669"/>
    <property type="project" value="UniProtKB-EC"/>
</dbReference>
<dbReference type="PANTHER" id="PTHR38011:SF7">
    <property type="entry name" value="2,5-DIAMINO-6-RIBOSYLAMINO-4(3H)-PYRIMIDINONE 5'-PHOSPHATE REDUCTASE"/>
    <property type="match status" value="1"/>
</dbReference>
<sequence length="362" mass="39900">MYNDDHFMSIALRLAKRGLGNVSPNPTVGCVIVQDDVIISRGGTQAGGRPHAEVIALERAGNLAHNSTMYITLEPCCHHGNTAPCTAAIIASSIKKVVVATCDPDSRVSGKGIEALLKAGIEVKCDVMKKEAEELNAGFFCSKKLFRPFITLKMAMSFDGKIATSIGKSKWITSSLTRKWVHKVRAEHDAIMIGGNTLEIDDPMLDCRLPSLEEQSPMRIIIDGKARLKSEHQIAKTASKIKTVVITDHEPKERIKHIDYLIADNYKTSLKEVMQELTTKFGITRLLVEGGGILFTELLRQKLADRIICCRAGKILGNEALPAIGNLNIVDMSQCYALKKVESFNFSDDIIEIWDTKTTTFL</sequence>
<comment type="function">
    <text evidence="1 12">Converts 2,5-diamino-6-(ribosylamino)-4(3h)-pyrimidinone 5'-phosphate into 5-amino-6-(ribosylamino)-2,4(1h,3h)-pyrimidinedione 5'-phosphate.</text>
</comment>
<dbReference type="EC" id="3.5.4.26" evidence="12"/>
<evidence type="ECO:0000256" key="9">
    <source>
        <dbReference type="ARBA" id="ARBA00022857"/>
    </source>
</evidence>
<evidence type="ECO:0000256" key="2">
    <source>
        <dbReference type="ARBA" id="ARBA00004882"/>
    </source>
</evidence>
<comment type="similarity">
    <text evidence="5 12">In the C-terminal section; belongs to the HTP reductase family.</text>
</comment>
<organism evidence="17 18">
    <name type="scientific">Candidatus Mesenet longicola</name>
    <dbReference type="NCBI Taxonomy" id="1892558"/>
    <lineage>
        <taxon>Bacteria</taxon>
        <taxon>Pseudomonadati</taxon>
        <taxon>Pseudomonadota</taxon>
        <taxon>Alphaproteobacteria</taxon>
        <taxon>Rickettsiales</taxon>
        <taxon>Anaplasmataceae</taxon>
        <taxon>Candidatus Mesenet</taxon>
    </lineage>
</organism>
<comment type="pathway">
    <text evidence="3 12">Cofactor biosynthesis; riboflavin biosynthesis; 5-amino-6-(D-ribitylamino)uracil from GTP: step 3/4.</text>
</comment>
<dbReference type="InterPro" id="IPR002734">
    <property type="entry name" value="RibDG_C"/>
</dbReference>
<feature type="binding site" evidence="14">
    <location>
        <position position="289"/>
    </location>
    <ligand>
        <name>substrate</name>
    </ligand>
</feature>
<feature type="active site" description="Proton donor" evidence="13">
    <location>
        <position position="53"/>
    </location>
</feature>
<dbReference type="Gene3D" id="3.40.430.10">
    <property type="entry name" value="Dihydrofolate Reductase, subunit A"/>
    <property type="match status" value="1"/>
</dbReference>
<comment type="cofactor">
    <cofactor evidence="12 15">
        <name>Zn(2+)</name>
        <dbReference type="ChEBI" id="CHEBI:29105"/>
    </cofactor>
    <text evidence="12 15">Binds 1 zinc ion.</text>
</comment>
<comment type="pathway">
    <text evidence="2 12">Cofactor biosynthesis; riboflavin biosynthesis; 5-amino-6-(D-ribitylamino)uracil from GTP: step 2/4.</text>
</comment>
<dbReference type="InterPro" id="IPR016193">
    <property type="entry name" value="Cytidine_deaminase-like"/>
</dbReference>
<dbReference type="AlphaFoldDB" id="A0A8J3HPU4"/>
<accession>A0A8J3HPU4</accession>
<dbReference type="InterPro" id="IPR011549">
    <property type="entry name" value="RibD_C"/>
</dbReference>
<feature type="binding site" evidence="14">
    <location>
        <position position="171"/>
    </location>
    <ligand>
        <name>NADP(+)</name>
        <dbReference type="ChEBI" id="CHEBI:58349"/>
    </ligand>
</feature>
<evidence type="ECO:0000256" key="10">
    <source>
        <dbReference type="ARBA" id="ARBA00023002"/>
    </source>
</evidence>
<evidence type="ECO:0000256" key="4">
    <source>
        <dbReference type="ARBA" id="ARBA00005259"/>
    </source>
</evidence>
<evidence type="ECO:0000313" key="18">
    <source>
        <dbReference type="Proteomes" id="UP000637906"/>
    </source>
</evidence>
<dbReference type="SUPFAM" id="SSF53927">
    <property type="entry name" value="Cytidine deaminase-like"/>
    <property type="match status" value="1"/>
</dbReference>
<keyword evidence="9 12" id="KW-0521">NADP</keyword>
<dbReference type="PIRSF" id="PIRSF006769">
    <property type="entry name" value="RibD"/>
    <property type="match status" value="1"/>
</dbReference>
<dbReference type="GO" id="GO:0008270">
    <property type="term" value="F:zinc ion binding"/>
    <property type="evidence" value="ECO:0007669"/>
    <property type="project" value="InterPro"/>
</dbReference>
<comment type="similarity">
    <text evidence="4 12">In the N-terminal section; belongs to the cytidine and deoxycytidylate deaminase family.</text>
</comment>
<evidence type="ECO:0000256" key="15">
    <source>
        <dbReference type="PIRSR" id="PIRSR006769-3"/>
    </source>
</evidence>
<dbReference type="GO" id="GO:0008835">
    <property type="term" value="F:diaminohydroxyphosphoribosylaminopyrimidine deaminase activity"/>
    <property type="evidence" value="ECO:0007669"/>
    <property type="project" value="UniProtKB-EC"/>
</dbReference>
<dbReference type="EMBL" id="BNGU01000023">
    <property type="protein sequence ID" value="GHM59631.1"/>
    <property type="molecule type" value="Genomic_DNA"/>
</dbReference>
<keyword evidence="8 12" id="KW-0862">Zinc</keyword>
<feature type="binding site" evidence="14">
    <location>
        <position position="201"/>
    </location>
    <ligand>
        <name>NADP(+)</name>
        <dbReference type="ChEBI" id="CHEBI:58349"/>
    </ligand>
</feature>
<dbReference type="InterPro" id="IPR002125">
    <property type="entry name" value="CMP_dCMP_dom"/>
</dbReference>
<reference evidence="17 18" key="1">
    <citation type="journal article" date="2021" name="Microb. Ecol.">
        <title>Candidatus Mesenet longicola: Novel Endosymbionts of Brontispa longissima that Induce Cytoplasmic Incompatibility.</title>
        <authorList>
            <person name="Takano S."/>
            <person name="Gotoh Y."/>
            <person name="Hayashi T."/>
        </authorList>
    </citation>
    <scope>NUCLEOTIDE SEQUENCE [LARGE SCALE GENOMIC DNA]</scope>
    <source>
        <strain evidence="17">L5</strain>
    </source>
</reference>
<evidence type="ECO:0000256" key="14">
    <source>
        <dbReference type="PIRSR" id="PIRSR006769-2"/>
    </source>
</evidence>
<feature type="binding site" evidence="14">
    <location>
        <position position="185"/>
    </location>
    <ligand>
        <name>substrate</name>
    </ligand>
</feature>
<dbReference type="Pfam" id="PF00383">
    <property type="entry name" value="dCMP_cyt_deam_1"/>
    <property type="match status" value="1"/>
</dbReference>
<evidence type="ECO:0000256" key="12">
    <source>
        <dbReference type="PIRNR" id="PIRNR006769"/>
    </source>
</evidence>
<dbReference type="Proteomes" id="UP000637906">
    <property type="component" value="Unassembled WGS sequence"/>
</dbReference>
<keyword evidence="12" id="KW-0378">Hydrolase</keyword>
<feature type="binding site" evidence="14">
    <location>
        <position position="205"/>
    </location>
    <ligand>
        <name>substrate</name>
    </ligand>
</feature>
<dbReference type="NCBIfam" id="TIGR00227">
    <property type="entry name" value="ribD_Cterm"/>
    <property type="match status" value="1"/>
</dbReference>
<evidence type="ECO:0000256" key="11">
    <source>
        <dbReference type="ARBA" id="ARBA00023268"/>
    </source>
</evidence>
<dbReference type="GO" id="GO:0050661">
    <property type="term" value="F:NADP binding"/>
    <property type="evidence" value="ECO:0007669"/>
    <property type="project" value="InterPro"/>
</dbReference>
<dbReference type="PROSITE" id="PS00903">
    <property type="entry name" value="CYT_DCMP_DEAMINASES_1"/>
    <property type="match status" value="1"/>
</dbReference>
<comment type="catalytic activity">
    <reaction evidence="12">
        <text>5-amino-6-(5-phospho-D-ribitylamino)uracil + NADP(+) = 5-amino-6-(5-phospho-D-ribosylamino)uracil + NADPH + H(+)</text>
        <dbReference type="Rhea" id="RHEA:17845"/>
        <dbReference type="ChEBI" id="CHEBI:15378"/>
        <dbReference type="ChEBI" id="CHEBI:57783"/>
        <dbReference type="ChEBI" id="CHEBI:58349"/>
        <dbReference type="ChEBI" id="CHEBI:58421"/>
        <dbReference type="ChEBI" id="CHEBI:58453"/>
        <dbReference type="EC" id="1.1.1.193"/>
    </reaction>
</comment>
<keyword evidence="6 12" id="KW-0686">Riboflavin biosynthesis</keyword>
<feature type="binding site" evidence="14">
    <location>
        <position position="155"/>
    </location>
    <ligand>
        <name>NADP(+)</name>
        <dbReference type="ChEBI" id="CHEBI:58349"/>
    </ligand>
</feature>
<evidence type="ECO:0000313" key="17">
    <source>
        <dbReference type="EMBL" id="GHM59631.1"/>
    </source>
</evidence>
<keyword evidence="11" id="KW-0511">Multifunctional enzyme</keyword>
<dbReference type="PROSITE" id="PS51747">
    <property type="entry name" value="CYT_DCMP_DEAMINASES_2"/>
    <property type="match status" value="1"/>
</dbReference>
<dbReference type="PANTHER" id="PTHR38011">
    <property type="entry name" value="DIHYDROFOLATE REDUCTASE FAMILY PROTEIN (AFU_ORTHOLOGUE AFUA_8G06820)"/>
    <property type="match status" value="1"/>
</dbReference>
<name>A0A8J3HPU4_9RICK</name>
<evidence type="ECO:0000256" key="6">
    <source>
        <dbReference type="ARBA" id="ARBA00022619"/>
    </source>
</evidence>
<evidence type="ECO:0000256" key="3">
    <source>
        <dbReference type="ARBA" id="ARBA00004910"/>
    </source>
</evidence>
<feature type="binding site" evidence="14">
    <location>
        <position position="197"/>
    </location>
    <ligand>
        <name>NADP(+)</name>
        <dbReference type="ChEBI" id="CHEBI:58349"/>
    </ligand>
</feature>
<feature type="domain" description="CMP/dCMP-type deaminase" evidence="16">
    <location>
        <begin position="2"/>
        <end position="124"/>
    </location>
</feature>
<comment type="catalytic activity">
    <reaction evidence="12">
        <text>2,5-diamino-6-hydroxy-4-(5-phosphoribosylamino)-pyrimidine + H2O + H(+) = 5-amino-6-(5-phospho-D-ribosylamino)uracil + NH4(+)</text>
        <dbReference type="Rhea" id="RHEA:21868"/>
        <dbReference type="ChEBI" id="CHEBI:15377"/>
        <dbReference type="ChEBI" id="CHEBI:15378"/>
        <dbReference type="ChEBI" id="CHEBI:28938"/>
        <dbReference type="ChEBI" id="CHEBI:58453"/>
        <dbReference type="ChEBI" id="CHEBI:58614"/>
        <dbReference type="EC" id="3.5.4.26"/>
    </reaction>
</comment>
<feature type="binding site" evidence="15">
    <location>
        <position position="85"/>
    </location>
    <ligand>
        <name>Zn(2+)</name>
        <dbReference type="ChEBI" id="CHEBI:29105"/>
        <note>catalytic</note>
    </ligand>
</feature>
<feature type="binding site" evidence="15">
    <location>
        <position position="51"/>
    </location>
    <ligand>
        <name>Zn(2+)</name>
        <dbReference type="ChEBI" id="CHEBI:29105"/>
        <note>catalytic</note>
    </ligand>
</feature>
<dbReference type="SUPFAM" id="SSF53597">
    <property type="entry name" value="Dihydrofolate reductase-like"/>
    <property type="match status" value="1"/>
</dbReference>